<dbReference type="PROSITE" id="PS51278">
    <property type="entry name" value="GATASE_TYPE_2"/>
    <property type="match status" value="1"/>
</dbReference>
<gene>
    <name evidence="12" type="ORF">SAMN05444373_10248</name>
</gene>
<keyword evidence="13" id="KW-1185">Reference proteome</keyword>
<evidence type="ECO:0000256" key="10">
    <source>
        <dbReference type="PIRSR" id="PIRSR001589-3"/>
    </source>
</evidence>
<dbReference type="EC" id="6.3.5.4" evidence="3"/>
<dbReference type="PANTHER" id="PTHR43284">
    <property type="entry name" value="ASPARAGINE SYNTHETASE (GLUTAMINE-HYDROLYZING)"/>
    <property type="match status" value="1"/>
</dbReference>
<evidence type="ECO:0000256" key="6">
    <source>
        <dbReference type="ARBA" id="ARBA00022888"/>
    </source>
</evidence>
<evidence type="ECO:0000259" key="11">
    <source>
        <dbReference type="PROSITE" id="PS51278"/>
    </source>
</evidence>
<dbReference type="GO" id="GO:0006529">
    <property type="term" value="P:asparagine biosynthetic process"/>
    <property type="evidence" value="ECO:0007669"/>
    <property type="project" value="UniProtKB-KW"/>
</dbReference>
<organism evidence="12 13">
    <name type="scientific">Thermoclostridium caenicola</name>
    <dbReference type="NCBI Taxonomy" id="659425"/>
    <lineage>
        <taxon>Bacteria</taxon>
        <taxon>Bacillati</taxon>
        <taxon>Bacillota</taxon>
        <taxon>Clostridia</taxon>
        <taxon>Eubacteriales</taxon>
        <taxon>Oscillospiraceae</taxon>
        <taxon>Thermoclostridium</taxon>
    </lineage>
</organism>
<comment type="pathway">
    <text evidence="1">Amino-acid biosynthesis; L-asparagine biosynthesis; L-asparagine from L-aspartate (L-Gln route): step 1/1.</text>
</comment>
<feature type="domain" description="Glutamine amidotransferase type-2" evidence="11">
    <location>
        <begin position="2"/>
        <end position="216"/>
    </location>
</feature>
<feature type="binding site" evidence="9">
    <location>
        <position position="294"/>
    </location>
    <ligand>
        <name>ATP</name>
        <dbReference type="ChEBI" id="CHEBI:30616"/>
    </ligand>
</feature>
<evidence type="ECO:0000256" key="2">
    <source>
        <dbReference type="ARBA" id="ARBA00005752"/>
    </source>
</evidence>
<proteinExistence type="inferred from homology"/>
<evidence type="ECO:0000256" key="7">
    <source>
        <dbReference type="ARBA" id="ARBA00022962"/>
    </source>
</evidence>
<sequence length="607" mass="69525">MPGISGIVNPMADISNQCSHICPVSDAVRTRGPAGTGLYISAHAVMSCRMGHDGIPGESRTITRIRYHNKEYRIVMDGAIYNYHELRSQLESYGCRFEGNTFSELVGYGYAIWDLACFRKLNGLFALAIWIAEDKKLVLARDHIGAKPLYYAFIGSTMVFASEIRGITSHPLFNTRIDVDGLSELICLSPRNTPGSAIIKGIHELRPAHCLTFGPDGTTVSRYWMIEEKEHTDSADETARQIGELITDAICMQITPDCPVCGLLSGGLYSSLITAVVCKNSRGLLSHVYNTWSVEYEKGSKLTPTNFQSDSDIPWIRWICRELGTRHHYILLSTDDLLDALFEASEAMGTPGTGDYDSALMLLFREIRKEFPIVISGDCSDELFGYSYRTSDHSSTGRKRFPWASNLAEKISVINTEIVEWIKPYEFIEKCYEEALFEYPRFALNANVLKKDYESEWFSLYWNLPFLLSRLDRTSMTFNLQARVPLCDYRLIEYLWNVPLEMKRYNGADRGLLRKSVEDLLPLEILERKKRAFPRPTDPLYGEKIRSVLREAIYDTESPLRYLLDIKTLESMMRQQDESKRRTSYLQLFIWLIQLSNFFRSYNIRAL</sequence>
<keyword evidence="5 9" id="KW-0067">ATP-binding</keyword>
<evidence type="ECO:0000313" key="13">
    <source>
        <dbReference type="Proteomes" id="UP000324781"/>
    </source>
</evidence>
<feature type="binding site" evidence="9">
    <location>
        <position position="263"/>
    </location>
    <ligand>
        <name>ATP</name>
        <dbReference type="ChEBI" id="CHEBI:30616"/>
    </ligand>
</feature>
<dbReference type="InterPro" id="IPR051786">
    <property type="entry name" value="ASN_synthetase/amidase"/>
</dbReference>
<dbReference type="EMBL" id="FQZP01000024">
    <property type="protein sequence ID" value="SHJ09238.1"/>
    <property type="molecule type" value="Genomic_DNA"/>
</dbReference>
<dbReference type="CDD" id="cd00712">
    <property type="entry name" value="AsnB"/>
    <property type="match status" value="1"/>
</dbReference>
<dbReference type="Proteomes" id="UP000324781">
    <property type="component" value="Unassembled WGS sequence"/>
</dbReference>
<evidence type="ECO:0000256" key="9">
    <source>
        <dbReference type="PIRSR" id="PIRSR001589-2"/>
    </source>
</evidence>
<feature type="binding site" evidence="9">
    <location>
        <begin position="376"/>
        <end position="377"/>
    </location>
    <ligand>
        <name>ATP</name>
        <dbReference type="ChEBI" id="CHEBI:30616"/>
    </ligand>
</feature>
<dbReference type="InterPro" id="IPR001962">
    <property type="entry name" value="Asn_synthase"/>
</dbReference>
<name>A0A1M6GH45_9FIRM</name>
<dbReference type="InterPro" id="IPR014729">
    <property type="entry name" value="Rossmann-like_a/b/a_fold"/>
</dbReference>
<dbReference type="NCBIfam" id="TIGR01536">
    <property type="entry name" value="asn_synth_AEB"/>
    <property type="match status" value="1"/>
</dbReference>
<dbReference type="InterPro" id="IPR017932">
    <property type="entry name" value="GATase_2_dom"/>
</dbReference>
<dbReference type="Gene3D" id="3.40.50.620">
    <property type="entry name" value="HUPs"/>
    <property type="match status" value="1"/>
</dbReference>
<evidence type="ECO:0000256" key="5">
    <source>
        <dbReference type="ARBA" id="ARBA00022840"/>
    </source>
</evidence>
<dbReference type="AlphaFoldDB" id="A0A1M6GH45"/>
<evidence type="ECO:0000256" key="1">
    <source>
        <dbReference type="ARBA" id="ARBA00005187"/>
    </source>
</evidence>
<dbReference type="Gene3D" id="3.60.20.10">
    <property type="entry name" value="Glutamine Phosphoribosylpyrophosphate, subunit 1, domain 1"/>
    <property type="match status" value="1"/>
</dbReference>
<keyword evidence="4 9" id="KW-0547">Nucleotide-binding</keyword>
<comment type="catalytic activity">
    <reaction evidence="8">
        <text>L-aspartate + L-glutamine + ATP + H2O = L-asparagine + L-glutamate + AMP + diphosphate + H(+)</text>
        <dbReference type="Rhea" id="RHEA:12228"/>
        <dbReference type="ChEBI" id="CHEBI:15377"/>
        <dbReference type="ChEBI" id="CHEBI:15378"/>
        <dbReference type="ChEBI" id="CHEBI:29985"/>
        <dbReference type="ChEBI" id="CHEBI:29991"/>
        <dbReference type="ChEBI" id="CHEBI:30616"/>
        <dbReference type="ChEBI" id="CHEBI:33019"/>
        <dbReference type="ChEBI" id="CHEBI:58048"/>
        <dbReference type="ChEBI" id="CHEBI:58359"/>
        <dbReference type="ChEBI" id="CHEBI:456215"/>
        <dbReference type="EC" id="6.3.5.4"/>
    </reaction>
</comment>
<dbReference type="InterPro" id="IPR033738">
    <property type="entry name" value="AsnB_N"/>
</dbReference>
<protein>
    <recommendedName>
        <fullName evidence="3">asparagine synthase (glutamine-hydrolyzing)</fullName>
        <ecNumber evidence="3">6.3.5.4</ecNumber>
    </recommendedName>
</protein>
<keyword evidence="6" id="KW-0028">Amino-acid biosynthesis</keyword>
<dbReference type="SUPFAM" id="SSF52402">
    <property type="entry name" value="Adenine nucleotide alpha hydrolases-like"/>
    <property type="match status" value="1"/>
</dbReference>
<dbReference type="GO" id="GO:0004066">
    <property type="term" value="F:asparagine synthase (glutamine-hydrolyzing) activity"/>
    <property type="evidence" value="ECO:0007669"/>
    <property type="project" value="UniProtKB-EC"/>
</dbReference>
<keyword evidence="6" id="KW-0061">Asparagine biosynthesis</keyword>
<dbReference type="PIRSF" id="PIRSF001589">
    <property type="entry name" value="Asn_synthetase_glu-h"/>
    <property type="match status" value="1"/>
</dbReference>
<dbReference type="RefSeq" id="WP_188118428.1">
    <property type="nucleotide sequence ID" value="NZ_DAONMB010000002.1"/>
</dbReference>
<evidence type="ECO:0000313" key="12">
    <source>
        <dbReference type="EMBL" id="SHJ09238.1"/>
    </source>
</evidence>
<evidence type="ECO:0000256" key="8">
    <source>
        <dbReference type="ARBA" id="ARBA00048741"/>
    </source>
</evidence>
<keyword evidence="7" id="KW-0315">Glutamine amidotransferase</keyword>
<dbReference type="SUPFAM" id="SSF56235">
    <property type="entry name" value="N-terminal nucleophile aminohydrolases (Ntn hydrolases)"/>
    <property type="match status" value="1"/>
</dbReference>
<comment type="similarity">
    <text evidence="2">Belongs to the asparagine synthetase family.</text>
</comment>
<feature type="site" description="Important for beta-aspartyl-AMP intermediate formation" evidence="10">
    <location>
        <position position="378"/>
    </location>
</feature>
<evidence type="ECO:0000256" key="3">
    <source>
        <dbReference type="ARBA" id="ARBA00012737"/>
    </source>
</evidence>
<evidence type="ECO:0000256" key="4">
    <source>
        <dbReference type="ARBA" id="ARBA00022741"/>
    </source>
</evidence>
<dbReference type="Pfam" id="PF13537">
    <property type="entry name" value="GATase_7"/>
    <property type="match status" value="1"/>
</dbReference>
<dbReference type="InterPro" id="IPR029055">
    <property type="entry name" value="Ntn_hydrolases_N"/>
</dbReference>
<dbReference type="PANTHER" id="PTHR43284:SF1">
    <property type="entry name" value="ASPARAGINE SYNTHETASE"/>
    <property type="match status" value="1"/>
</dbReference>
<reference evidence="12 13" key="1">
    <citation type="submission" date="2016-11" db="EMBL/GenBank/DDBJ databases">
        <authorList>
            <person name="Varghese N."/>
            <person name="Submissions S."/>
        </authorList>
    </citation>
    <scope>NUCLEOTIDE SEQUENCE [LARGE SCALE GENOMIC DNA]</scope>
    <source>
        <strain evidence="12 13">DSM 19027</strain>
    </source>
</reference>
<dbReference type="InterPro" id="IPR006426">
    <property type="entry name" value="Asn_synth_AEB"/>
</dbReference>
<dbReference type="GO" id="GO:0005524">
    <property type="term" value="F:ATP binding"/>
    <property type="evidence" value="ECO:0007669"/>
    <property type="project" value="UniProtKB-KW"/>
</dbReference>
<dbReference type="Pfam" id="PF00733">
    <property type="entry name" value="Asn_synthase"/>
    <property type="match status" value="1"/>
</dbReference>
<dbReference type="CDD" id="cd01991">
    <property type="entry name" value="Asn_synthase_B_C"/>
    <property type="match status" value="1"/>
</dbReference>
<dbReference type="GO" id="GO:0005829">
    <property type="term" value="C:cytosol"/>
    <property type="evidence" value="ECO:0007669"/>
    <property type="project" value="TreeGrafter"/>
</dbReference>
<accession>A0A1M6GH45</accession>